<name>A0A833FNT6_9HYPH</name>
<dbReference type="InterPro" id="IPR005814">
    <property type="entry name" value="Aminotrans_3"/>
</dbReference>
<reference evidence="7 8" key="1">
    <citation type="submission" date="2019-09" db="EMBL/GenBank/DDBJ databases">
        <title>Taxonomic organization of the family Brucellaceae based on a phylogenomic approach.</title>
        <authorList>
            <person name="Leclercq S."/>
            <person name="Cloeckaert A."/>
            <person name="Zygmunt M.S."/>
        </authorList>
    </citation>
    <scope>NUCLEOTIDE SEQUENCE [LARGE SCALE GENOMIC DNA]</scope>
    <source>
        <strain evidence="7 8">LMG 18957</strain>
    </source>
</reference>
<dbReference type="Proteomes" id="UP000430843">
    <property type="component" value="Unassembled WGS sequence"/>
</dbReference>
<dbReference type="Gene3D" id="3.90.1150.10">
    <property type="entry name" value="Aspartate Aminotransferase, domain 1"/>
    <property type="match status" value="1"/>
</dbReference>
<comment type="caution">
    <text evidence="7">The sequence shown here is derived from an EMBL/GenBank/DDBJ whole genome shotgun (WGS) entry which is preliminary data.</text>
</comment>
<keyword evidence="5 6" id="KW-0663">Pyridoxal phosphate</keyword>
<dbReference type="GO" id="GO:0030170">
    <property type="term" value="F:pyridoxal phosphate binding"/>
    <property type="evidence" value="ECO:0007669"/>
    <property type="project" value="InterPro"/>
</dbReference>
<protein>
    <submittedName>
        <fullName evidence="7">Aminotransferase class III-fold pyridoxal phosphate-dependent enzyme</fullName>
    </submittedName>
</protein>
<evidence type="ECO:0000256" key="5">
    <source>
        <dbReference type="ARBA" id="ARBA00022898"/>
    </source>
</evidence>
<evidence type="ECO:0000256" key="3">
    <source>
        <dbReference type="ARBA" id="ARBA00022576"/>
    </source>
</evidence>
<dbReference type="InterPro" id="IPR015422">
    <property type="entry name" value="PyrdxlP-dep_Trfase_small"/>
</dbReference>
<evidence type="ECO:0000313" key="7">
    <source>
        <dbReference type="EMBL" id="KAB2663773.1"/>
    </source>
</evidence>
<dbReference type="PANTHER" id="PTHR43094">
    <property type="entry name" value="AMINOTRANSFERASE"/>
    <property type="match status" value="1"/>
</dbReference>
<dbReference type="FunFam" id="3.40.640.10:FF:000014">
    <property type="entry name" value="Adenosylmethionine-8-amino-7-oxononanoate aminotransferase, probable"/>
    <property type="match status" value="1"/>
</dbReference>
<dbReference type="PROSITE" id="PS00600">
    <property type="entry name" value="AA_TRANSFER_CLASS_3"/>
    <property type="match status" value="1"/>
</dbReference>
<proteinExistence type="inferred from homology"/>
<evidence type="ECO:0000256" key="6">
    <source>
        <dbReference type="RuleBase" id="RU003560"/>
    </source>
</evidence>
<accession>A0A833FNT6</accession>
<comment type="cofactor">
    <cofactor evidence="1">
        <name>pyridoxal 5'-phosphate</name>
        <dbReference type="ChEBI" id="CHEBI:597326"/>
    </cofactor>
</comment>
<evidence type="ECO:0000256" key="4">
    <source>
        <dbReference type="ARBA" id="ARBA00022679"/>
    </source>
</evidence>
<keyword evidence="4 7" id="KW-0808">Transferase</keyword>
<dbReference type="InterPro" id="IPR015421">
    <property type="entry name" value="PyrdxlP-dep_Trfase_major"/>
</dbReference>
<dbReference type="PANTHER" id="PTHR43094:SF1">
    <property type="entry name" value="AMINOTRANSFERASE CLASS-III"/>
    <property type="match status" value="1"/>
</dbReference>
<dbReference type="Pfam" id="PF00202">
    <property type="entry name" value="Aminotran_3"/>
    <property type="match status" value="1"/>
</dbReference>
<dbReference type="AlphaFoldDB" id="A0A833FNT6"/>
<evidence type="ECO:0000313" key="8">
    <source>
        <dbReference type="Proteomes" id="UP000430843"/>
    </source>
</evidence>
<keyword evidence="8" id="KW-1185">Reference proteome</keyword>
<dbReference type="EMBL" id="WBWA01000018">
    <property type="protein sequence ID" value="KAB2663773.1"/>
    <property type="molecule type" value="Genomic_DNA"/>
</dbReference>
<dbReference type="Gene3D" id="3.40.640.10">
    <property type="entry name" value="Type I PLP-dependent aspartate aminotransferase-like (Major domain)"/>
    <property type="match status" value="1"/>
</dbReference>
<keyword evidence="3 7" id="KW-0032">Aminotransferase</keyword>
<comment type="similarity">
    <text evidence="2 6">Belongs to the class-III pyridoxal-phosphate-dependent aminotransferase family.</text>
</comment>
<evidence type="ECO:0000256" key="1">
    <source>
        <dbReference type="ARBA" id="ARBA00001933"/>
    </source>
</evidence>
<dbReference type="SUPFAM" id="SSF53383">
    <property type="entry name" value="PLP-dependent transferases"/>
    <property type="match status" value="1"/>
</dbReference>
<dbReference type="InterPro" id="IPR049704">
    <property type="entry name" value="Aminotrans_3_PPA_site"/>
</dbReference>
<dbReference type="GO" id="GO:0008483">
    <property type="term" value="F:transaminase activity"/>
    <property type="evidence" value="ECO:0007669"/>
    <property type="project" value="UniProtKB-KW"/>
</dbReference>
<evidence type="ECO:0000256" key="2">
    <source>
        <dbReference type="ARBA" id="ARBA00008954"/>
    </source>
</evidence>
<sequence>MQLWEEALVQESTSHTGDTHNQRSAFWMPFTPNRATLKDPMQLVGAEGAYYIGQDGRRKFDGVSGLWCCNAGHNRVEMREAIVDQLDQLDFAPSFLFGHPAAFSLAERLAQSAPGDLNHVFFTNSGSEATDTALKIALAYQIARGEPRRTMLVGRERAFHGVGFGGISVGGMVANRKTFPNLLLRTAHIRHTHQPELNRFVAGEPEHGADLADDLLRVIELHGGETVAAVIVEPMSGSTGILPPPKGYLQRLRQICDQYGILLIFDEVITAFGRLGHAFAAERFDVQPDMICFAKGVSSGVVPLGGVMIREGIYDAFMQGPEYLIELFHGYTYSGHPMAMAAAHAAQDMYEKGGLYSRAQQLEPFFAQQLMSLRDHPMVKDIRCIGLAGAIDLQPIDGAPTTRARSLFSNAYHQSDLVIRYTGDTLVFAPTLISTEDEIADMFDKIGRLLKAQE</sequence>
<gene>
    <name evidence="7" type="ORF">F9K91_17490</name>
</gene>
<organism evidence="7 8">
    <name type="scientific">Brucella tritici</name>
    <dbReference type="NCBI Taxonomy" id="94626"/>
    <lineage>
        <taxon>Bacteria</taxon>
        <taxon>Pseudomonadati</taxon>
        <taxon>Pseudomonadota</taxon>
        <taxon>Alphaproteobacteria</taxon>
        <taxon>Hyphomicrobiales</taxon>
        <taxon>Brucellaceae</taxon>
        <taxon>Brucella/Ochrobactrum group</taxon>
        <taxon>Brucella</taxon>
    </lineage>
</organism>
<dbReference type="InterPro" id="IPR015424">
    <property type="entry name" value="PyrdxlP-dep_Trfase"/>
</dbReference>
<dbReference type="CDD" id="cd00610">
    <property type="entry name" value="OAT_like"/>
    <property type="match status" value="1"/>
</dbReference>